<evidence type="ECO:0000256" key="2">
    <source>
        <dbReference type="ARBA" id="ARBA00023277"/>
    </source>
</evidence>
<dbReference type="SMART" id="SM00637">
    <property type="entry name" value="CBD_II"/>
    <property type="match status" value="1"/>
</dbReference>
<reference evidence="10" key="1">
    <citation type="journal article" date="2019" name="Int. J. Syst. Evol. Microbiol.">
        <title>The Global Catalogue of Microorganisms (GCM) 10K type strain sequencing project: providing services to taxonomists for standard genome sequencing and annotation.</title>
        <authorList>
            <consortium name="The Broad Institute Genomics Platform"/>
            <consortium name="The Broad Institute Genome Sequencing Center for Infectious Disease"/>
            <person name="Wu L."/>
            <person name="Ma J."/>
        </authorList>
    </citation>
    <scope>NUCLEOTIDE SEQUENCE [LARGE SCALE GENOMIC DNA]</scope>
    <source>
        <strain evidence="10">JCM 13249</strain>
    </source>
</reference>
<sequence>MTRTRMSLVLSSVAVATAAVGVSLVVAPSANAAVGDFDFSRPETVASNLTAPWGMDFLPDGSALVTERDSARVLRVRPGSAATTVTTVSGVVPGGEGGLLGLAVSPTFATDNYVYVYYTAASDNRITRFRLDSPGTQQTVLTGLAKASYHNGGRIAFGPDGMLYAGVGDAGNTANAQNQSSRNGKILRMRPDGSVPADNPISGSLVYSLGHRNVQGLAWDSAGRLFASEFGQNTWDEVNYIVPGGNYGWPNVEGSSSNTQYRNPIVTWTTAEASPSGAAIVGSNLFVAALRGTRLWQVPLNGTSAGTPIAQLTGTYGRLRTAELGPDGYLWVATSNRDGRGSPASNDDRILRFPPVGGTPTSGPPTTSAAPTSTRPPTSAPPTTTRPPTSGVDTQAPTAPANLAYSLSGTTLTLTWTASTDNVGVTAYYIDEQYSDYIQRRTVTAPATSLTITITNPGELHRYTAYARDAAGNISPASNTVSFGTPPTCWPPAPCSPPPTSRPPTSAPPTNPIATCAVTWEPNTWSNGFVISVTLTNRGSAALSSWALTWTWPGNQAITGYWSSVITQSGSSVTARNAAWNGTVAPGASTNFGFQGTYSGTNARPATISLNGSACAIS</sequence>
<dbReference type="Gene3D" id="2.60.40.10">
    <property type="entry name" value="Immunoglobulins"/>
    <property type="match status" value="1"/>
</dbReference>
<dbReference type="InterPro" id="IPR036116">
    <property type="entry name" value="FN3_sf"/>
</dbReference>
<evidence type="ECO:0000256" key="6">
    <source>
        <dbReference type="SAM" id="SignalP"/>
    </source>
</evidence>
<gene>
    <name evidence="9" type="ORF">GCM10009681_34020</name>
</gene>
<feature type="region of interest" description="Disordered" evidence="5">
    <location>
        <begin position="336"/>
        <end position="397"/>
    </location>
</feature>
<dbReference type="SUPFAM" id="SSF50952">
    <property type="entry name" value="Soluble quinoprotein glucose dehydrogenase"/>
    <property type="match status" value="1"/>
</dbReference>
<proteinExistence type="predicted"/>
<dbReference type="Pfam" id="PF00553">
    <property type="entry name" value="CBM_2"/>
    <property type="match status" value="1"/>
</dbReference>
<keyword evidence="1" id="KW-0378">Hydrolase</keyword>
<feature type="domain" description="Fibronectin type-III" evidence="7">
    <location>
        <begin position="396"/>
        <end position="488"/>
    </location>
</feature>
<keyword evidence="10" id="KW-1185">Reference proteome</keyword>
<comment type="caution">
    <text evidence="9">The sequence shown here is derived from an EMBL/GenBank/DDBJ whole genome shotgun (WGS) entry which is preliminary data.</text>
</comment>
<dbReference type="SUPFAM" id="SSF49384">
    <property type="entry name" value="Carbohydrate-binding domain"/>
    <property type="match status" value="1"/>
</dbReference>
<evidence type="ECO:0000313" key="10">
    <source>
        <dbReference type="Proteomes" id="UP001500655"/>
    </source>
</evidence>
<accession>A0ABP4WQ84</accession>
<dbReference type="InterPro" id="IPR018366">
    <property type="entry name" value="CBM2_CS"/>
</dbReference>
<keyword evidence="2" id="KW-0119">Carbohydrate metabolism</keyword>
<evidence type="ECO:0000256" key="1">
    <source>
        <dbReference type="ARBA" id="ARBA00022801"/>
    </source>
</evidence>
<dbReference type="InterPro" id="IPR008965">
    <property type="entry name" value="CBM2/CBM3_carb-bd_dom_sf"/>
</dbReference>
<dbReference type="PANTHER" id="PTHR19328:SF13">
    <property type="entry name" value="HIPL1 PROTEIN"/>
    <property type="match status" value="1"/>
</dbReference>
<dbReference type="Gene3D" id="2.60.40.290">
    <property type="match status" value="1"/>
</dbReference>
<dbReference type="InterPro" id="IPR012291">
    <property type="entry name" value="CBM2_carb-bd_dom_sf"/>
</dbReference>
<dbReference type="InterPro" id="IPR012938">
    <property type="entry name" value="Glc/Sorbosone_DH"/>
</dbReference>
<keyword evidence="3" id="KW-0326">Glycosidase</keyword>
<dbReference type="InterPro" id="IPR011041">
    <property type="entry name" value="Quinoprot_gluc/sorb_DH_b-prop"/>
</dbReference>
<feature type="chain" id="PRO_5046455557" evidence="6">
    <location>
        <begin position="33"/>
        <end position="618"/>
    </location>
</feature>
<evidence type="ECO:0000259" key="8">
    <source>
        <dbReference type="PROSITE" id="PS51173"/>
    </source>
</evidence>
<organism evidence="9 10">
    <name type="scientific">Luedemannella helvata</name>
    <dbReference type="NCBI Taxonomy" id="349315"/>
    <lineage>
        <taxon>Bacteria</taxon>
        <taxon>Bacillati</taxon>
        <taxon>Actinomycetota</taxon>
        <taxon>Actinomycetes</taxon>
        <taxon>Micromonosporales</taxon>
        <taxon>Micromonosporaceae</taxon>
        <taxon>Luedemannella</taxon>
    </lineage>
</organism>
<evidence type="ECO:0000256" key="3">
    <source>
        <dbReference type="ARBA" id="ARBA00023295"/>
    </source>
</evidence>
<dbReference type="InterPro" id="IPR013783">
    <property type="entry name" value="Ig-like_fold"/>
</dbReference>
<dbReference type="InterPro" id="IPR003961">
    <property type="entry name" value="FN3_dom"/>
</dbReference>
<evidence type="ECO:0000256" key="4">
    <source>
        <dbReference type="ARBA" id="ARBA00023326"/>
    </source>
</evidence>
<feature type="signal peptide" evidence="6">
    <location>
        <begin position="1"/>
        <end position="32"/>
    </location>
</feature>
<dbReference type="EMBL" id="BAAALS010000016">
    <property type="protein sequence ID" value="GAA1760022.1"/>
    <property type="molecule type" value="Genomic_DNA"/>
</dbReference>
<feature type="compositionally biased region" description="Low complexity" evidence="5">
    <location>
        <begin position="354"/>
        <end position="392"/>
    </location>
</feature>
<name>A0ABP4WQ84_9ACTN</name>
<evidence type="ECO:0000313" key="9">
    <source>
        <dbReference type="EMBL" id="GAA1760022.1"/>
    </source>
</evidence>
<dbReference type="CDD" id="cd00063">
    <property type="entry name" value="FN3"/>
    <property type="match status" value="1"/>
</dbReference>
<evidence type="ECO:0000259" key="7">
    <source>
        <dbReference type="PROSITE" id="PS50853"/>
    </source>
</evidence>
<evidence type="ECO:0000256" key="5">
    <source>
        <dbReference type="SAM" id="MobiDB-lite"/>
    </source>
</evidence>
<feature type="domain" description="CBM2" evidence="8">
    <location>
        <begin position="509"/>
        <end position="618"/>
    </location>
</feature>
<dbReference type="InterPro" id="IPR011042">
    <property type="entry name" value="6-blade_b-propeller_TolB-like"/>
</dbReference>
<dbReference type="PROSITE" id="PS00561">
    <property type="entry name" value="CBM2_A"/>
    <property type="match status" value="1"/>
</dbReference>
<dbReference type="Proteomes" id="UP001500655">
    <property type="component" value="Unassembled WGS sequence"/>
</dbReference>
<dbReference type="PANTHER" id="PTHR19328">
    <property type="entry name" value="HEDGEHOG-INTERACTING PROTEIN"/>
    <property type="match status" value="1"/>
</dbReference>
<dbReference type="Pfam" id="PF07995">
    <property type="entry name" value="GSDH"/>
    <property type="match status" value="1"/>
</dbReference>
<keyword evidence="4" id="KW-0624">Polysaccharide degradation</keyword>
<dbReference type="Gene3D" id="2.120.10.30">
    <property type="entry name" value="TolB, C-terminal domain"/>
    <property type="match status" value="1"/>
</dbReference>
<dbReference type="RefSeq" id="WP_344082682.1">
    <property type="nucleotide sequence ID" value="NZ_BAAALS010000016.1"/>
</dbReference>
<keyword evidence="6" id="KW-0732">Signal</keyword>
<dbReference type="InterPro" id="IPR001919">
    <property type="entry name" value="CBD2"/>
</dbReference>
<dbReference type="SUPFAM" id="SSF49265">
    <property type="entry name" value="Fibronectin type III"/>
    <property type="match status" value="1"/>
</dbReference>
<protein>
    <submittedName>
        <fullName evidence="9">Uncharacterized protein</fullName>
    </submittedName>
</protein>
<dbReference type="PROSITE" id="PS51173">
    <property type="entry name" value="CBM2"/>
    <property type="match status" value="1"/>
</dbReference>
<dbReference type="PROSITE" id="PS50853">
    <property type="entry name" value="FN3"/>
    <property type="match status" value="1"/>
</dbReference>